<feature type="region of interest" description="Disordered" evidence="1">
    <location>
        <begin position="1"/>
        <end position="20"/>
    </location>
</feature>
<protein>
    <submittedName>
        <fullName evidence="2">Uncharacterized protein</fullName>
    </submittedName>
</protein>
<evidence type="ECO:0000313" key="2">
    <source>
        <dbReference type="EMBL" id="PNP48480.1"/>
    </source>
</evidence>
<feature type="region of interest" description="Disordered" evidence="1">
    <location>
        <begin position="90"/>
        <end position="130"/>
    </location>
</feature>
<gene>
    <name evidence="2" type="ORF">TGAMA5MH_00374</name>
</gene>
<proteinExistence type="predicted"/>
<dbReference type="EMBL" id="MTYH01000006">
    <property type="protein sequence ID" value="PNP48480.1"/>
    <property type="molecule type" value="Genomic_DNA"/>
</dbReference>
<accession>A0A2K0TSH1</accession>
<reference evidence="2 3" key="1">
    <citation type="submission" date="2017-02" db="EMBL/GenBank/DDBJ databases">
        <title>Genomes of Trichoderma spp. with biocontrol activity.</title>
        <authorList>
            <person name="Gardiner D."/>
            <person name="Kazan K."/>
            <person name="Vos C."/>
            <person name="Harvey P."/>
        </authorList>
    </citation>
    <scope>NUCLEOTIDE SEQUENCE [LARGE SCALE GENOMIC DNA]</scope>
    <source>
        <strain evidence="2 3">A5MH</strain>
    </source>
</reference>
<feature type="compositionally biased region" description="Polar residues" evidence="1">
    <location>
        <begin position="95"/>
        <end position="104"/>
    </location>
</feature>
<evidence type="ECO:0000256" key="1">
    <source>
        <dbReference type="SAM" id="MobiDB-lite"/>
    </source>
</evidence>
<comment type="caution">
    <text evidence="2">The sequence shown here is derived from an EMBL/GenBank/DDBJ whole genome shotgun (WGS) entry which is preliminary data.</text>
</comment>
<dbReference type="Proteomes" id="UP000236546">
    <property type="component" value="Unassembled WGS sequence"/>
</dbReference>
<organism evidence="2 3">
    <name type="scientific">Trichoderma gamsii</name>
    <dbReference type="NCBI Taxonomy" id="398673"/>
    <lineage>
        <taxon>Eukaryota</taxon>
        <taxon>Fungi</taxon>
        <taxon>Dikarya</taxon>
        <taxon>Ascomycota</taxon>
        <taxon>Pezizomycotina</taxon>
        <taxon>Sordariomycetes</taxon>
        <taxon>Hypocreomycetidae</taxon>
        <taxon>Hypocreales</taxon>
        <taxon>Hypocreaceae</taxon>
        <taxon>Trichoderma</taxon>
    </lineage>
</organism>
<evidence type="ECO:0000313" key="3">
    <source>
        <dbReference type="Proteomes" id="UP000236546"/>
    </source>
</evidence>
<feature type="compositionally biased region" description="Basic and acidic residues" evidence="1">
    <location>
        <begin position="105"/>
        <end position="118"/>
    </location>
</feature>
<dbReference type="AlphaFoldDB" id="A0A2K0TSH1"/>
<sequence length="137" mass="15545">MHQAPILPSRRAKSHLSLPLKRSKNYDSLAAYRRKKVLIPKSQTAKAHSPFFSSLQRNGCVSKLVVELKVVKGRDRSQFEESILTTDDDDDVQFVKQQQSSTSSKNDKTTPKPTEARRSRQSSVDLMRESTIIIPYA</sequence>
<name>A0A2K0TSH1_9HYPO</name>